<keyword evidence="1" id="KW-1133">Transmembrane helix</keyword>
<feature type="transmembrane region" description="Helical" evidence="1">
    <location>
        <begin position="85"/>
        <end position="108"/>
    </location>
</feature>
<gene>
    <name evidence="2" type="ORF">BXYJ_LOCUS14258</name>
</gene>
<evidence type="ECO:0000313" key="3">
    <source>
        <dbReference type="Proteomes" id="UP000659654"/>
    </source>
</evidence>
<feature type="transmembrane region" description="Helical" evidence="1">
    <location>
        <begin position="120"/>
        <end position="143"/>
    </location>
</feature>
<dbReference type="AlphaFoldDB" id="A0A811M0F6"/>
<keyword evidence="1" id="KW-0812">Transmembrane</keyword>
<feature type="transmembrane region" description="Helical" evidence="1">
    <location>
        <begin position="52"/>
        <end position="73"/>
    </location>
</feature>
<dbReference type="EMBL" id="CAJFCV020000006">
    <property type="protein sequence ID" value="CAG9129765.1"/>
    <property type="molecule type" value="Genomic_DNA"/>
</dbReference>
<feature type="transmembrane region" description="Helical" evidence="1">
    <location>
        <begin position="12"/>
        <end position="32"/>
    </location>
</feature>
<protein>
    <submittedName>
        <fullName evidence="2">(pine wood nematode) hypothetical protein</fullName>
    </submittedName>
</protein>
<dbReference type="EMBL" id="CAJFDI010000006">
    <property type="protein sequence ID" value="CAD5234167.1"/>
    <property type="molecule type" value="Genomic_DNA"/>
</dbReference>
<dbReference type="OrthoDB" id="5867519at2759"/>
<comment type="caution">
    <text evidence="2">The sequence shown here is derived from an EMBL/GenBank/DDBJ whole genome shotgun (WGS) entry which is preliminary data.</text>
</comment>
<keyword evidence="1" id="KW-0472">Membrane</keyword>
<dbReference type="Proteomes" id="UP000659654">
    <property type="component" value="Unassembled WGS sequence"/>
</dbReference>
<accession>A0A811M0F6</accession>
<evidence type="ECO:0000256" key="1">
    <source>
        <dbReference type="SAM" id="Phobius"/>
    </source>
</evidence>
<organism evidence="2 3">
    <name type="scientific">Bursaphelenchus xylophilus</name>
    <name type="common">Pinewood nematode worm</name>
    <name type="synonym">Aphelenchoides xylophilus</name>
    <dbReference type="NCBI Taxonomy" id="6326"/>
    <lineage>
        <taxon>Eukaryota</taxon>
        <taxon>Metazoa</taxon>
        <taxon>Ecdysozoa</taxon>
        <taxon>Nematoda</taxon>
        <taxon>Chromadorea</taxon>
        <taxon>Rhabditida</taxon>
        <taxon>Tylenchina</taxon>
        <taxon>Tylenchomorpha</taxon>
        <taxon>Aphelenchoidea</taxon>
        <taxon>Aphelenchoididae</taxon>
        <taxon>Bursaphelenchus</taxon>
    </lineage>
</organism>
<name>A0A811M0F6_BURXY</name>
<evidence type="ECO:0000313" key="2">
    <source>
        <dbReference type="EMBL" id="CAD5234167.1"/>
    </source>
</evidence>
<reference evidence="2" key="1">
    <citation type="submission" date="2020-09" db="EMBL/GenBank/DDBJ databases">
        <authorList>
            <person name="Kikuchi T."/>
        </authorList>
    </citation>
    <scope>NUCLEOTIDE SEQUENCE</scope>
    <source>
        <strain evidence="2">Ka4C1</strain>
    </source>
</reference>
<dbReference type="Proteomes" id="UP000582659">
    <property type="component" value="Unassembled WGS sequence"/>
</dbReference>
<proteinExistence type="predicted"/>
<sequence length="144" mass="15965">MGVEYVRSVHGLLSIIILLLGSASLFAGYFVWNEGTVYFLFYLGNKPLVTLVLILITVCWFVTALILAAQIIGKDLLEQLGKIRVLIVHALCGLLILGAAVCNCYYLSNTAKDHFYYPRMIAVVVCNFLMLIAYVGQIVFVALQ</sequence>
<keyword evidence="3" id="KW-1185">Reference proteome</keyword>